<dbReference type="Pfam" id="PF00005">
    <property type="entry name" value="ABC_tran"/>
    <property type="match status" value="1"/>
</dbReference>
<reference evidence="6 7" key="1">
    <citation type="submission" date="2015-04" db="EMBL/GenBank/DDBJ databases">
        <authorList>
            <person name="Syromyatnikov M.Y."/>
            <person name="Popov V.N."/>
        </authorList>
    </citation>
    <scope>NUCLEOTIDE SEQUENCE [LARGE SCALE GENOMIC DNA]</scope>
    <source>
        <strain evidence="6 7">CECT 5292</strain>
    </source>
</reference>
<dbReference type="InterPro" id="IPR003439">
    <property type="entry name" value="ABC_transporter-like_ATP-bd"/>
</dbReference>
<dbReference type="PROSITE" id="PS00211">
    <property type="entry name" value="ABC_TRANSPORTER_1"/>
    <property type="match status" value="1"/>
</dbReference>
<evidence type="ECO:0000313" key="7">
    <source>
        <dbReference type="Proteomes" id="UP000048949"/>
    </source>
</evidence>
<dbReference type="SUPFAM" id="SSF52540">
    <property type="entry name" value="P-loop containing nucleoside triphosphate hydrolases"/>
    <property type="match status" value="1"/>
</dbReference>
<keyword evidence="2" id="KW-0813">Transport</keyword>
<evidence type="ECO:0000256" key="3">
    <source>
        <dbReference type="ARBA" id="ARBA00022741"/>
    </source>
</evidence>
<keyword evidence="3" id="KW-0547">Nucleotide-binding</keyword>
<keyword evidence="7" id="KW-1185">Reference proteome</keyword>
<proteinExistence type="inferred from homology"/>
<evidence type="ECO:0000259" key="5">
    <source>
        <dbReference type="PROSITE" id="PS50893"/>
    </source>
</evidence>
<dbReference type="STRING" id="282199.GCA_001049735_01755"/>
<sequence length="264" mass="28003">MTRPAPTSSATLSTGPSIHFKGSFTFSTGPLFEDVSLRLGGGEWNCLLGPSGVGKSTILRLILGLQTDGHFDGEITADDGAALTNRVSYMAQSDLLLPWLNVLENTCLGARLRGQTPDTERAHSLLHRVGLGAHLDKRPASLSGGMRQRAALARTLVEDRDIVLLDEPFSALDAGTRADMQELAAKALWGKTVLLVTHDPAEAARLAHQIILLSSGGATTWPTPASPPIRDIHAPDTISCQAALLDHLRAGTAITNQTPQEGAR</sequence>
<dbReference type="InterPro" id="IPR027417">
    <property type="entry name" value="P-loop_NTPase"/>
</dbReference>
<evidence type="ECO:0000256" key="2">
    <source>
        <dbReference type="ARBA" id="ARBA00022448"/>
    </source>
</evidence>
<dbReference type="EMBL" id="CVQV01000008">
    <property type="protein sequence ID" value="CRK75702.1"/>
    <property type="molecule type" value="Genomic_DNA"/>
</dbReference>
<dbReference type="GO" id="GO:0005524">
    <property type="term" value="F:ATP binding"/>
    <property type="evidence" value="ECO:0007669"/>
    <property type="project" value="UniProtKB-KW"/>
</dbReference>
<dbReference type="SMART" id="SM00382">
    <property type="entry name" value="AAA"/>
    <property type="match status" value="1"/>
</dbReference>
<evidence type="ECO:0000313" key="6">
    <source>
        <dbReference type="EMBL" id="CRK75702.1"/>
    </source>
</evidence>
<dbReference type="Gene3D" id="3.40.50.300">
    <property type="entry name" value="P-loop containing nucleotide triphosphate hydrolases"/>
    <property type="match status" value="1"/>
</dbReference>
<accession>A0A0U1NLU0</accession>
<organism evidence="6 7">
    <name type="scientific">Nereida ignava</name>
    <dbReference type="NCBI Taxonomy" id="282199"/>
    <lineage>
        <taxon>Bacteria</taxon>
        <taxon>Pseudomonadati</taxon>
        <taxon>Pseudomonadota</taxon>
        <taxon>Alphaproteobacteria</taxon>
        <taxon>Rhodobacterales</taxon>
        <taxon>Roseobacteraceae</taxon>
        <taxon>Nereida</taxon>
    </lineage>
</organism>
<dbReference type="AlphaFoldDB" id="A0A0U1NLU0"/>
<dbReference type="PANTHER" id="PTHR42788">
    <property type="entry name" value="TAURINE IMPORT ATP-BINDING PROTEIN-RELATED"/>
    <property type="match status" value="1"/>
</dbReference>
<keyword evidence="4 6" id="KW-0067">ATP-binding</keyword>
<dbReference type="InterPro" id="IPR017871">
    <property type="entry name" value="ABC_transporter-like_CS"/>
</dbReference>
<dbReference type="PROSITE" id="PS50893">
    <property type="entry name" value="ABC_TRANSPORTER_2"/>
    <property type="match status" value="1"/>
</dbReference>
<keyword evidence="6" id="KW-0378">Hydrolase</keyword>
<dbReference type="PANTHER" id="PTHR42788:SF19">
    <property type="entry name" value="ALIPHATIC SULFONATES IMPORT ATP-BINDING PROTEIN SSUB 2"/>
    <property type="match status" value="1"/>
</dbReference>
<dbReference type="RefSeq" id="WP_082136669.1">
    <property type="nucleotide sequence ID" value="NZ_CBFHGK010000003.1"/>
</dbReference>
<dbReference type="InterPro" id="IPR003593">
    <property type="entry name" value="AAA+_ATPase"/>
</dbReference>
<protein>
    <submittedName>
        <fullName evidence="6">Taurine import ATP-binding protein TauB</fullName>
        <ecNumber evidence="6">3.6.3.36</ecNumber>
    </submittedName>
</protein>
<feature type="domain" description="ABC transporter" evidence="5">
    <location>
        <begin position="13"/>
        <end position="240"/>
    </location>
</feature>
<dbReference type="GO" id="GO:0016887">
    <property type="term" value="F:ATP hydrolysis activity"/>
    <property type="evidence" value="ECO:0007669"/>
    <property type="project" value="InterPro"/>
</dbReference>
<dbReference type="OrthoDB" id="9802264at2"/>
<gene>
    <name evidence="6" type="primary">tauB_2</name>
    <name evidence="6" type="ORF">NIG5292_01756</name>
</gene>
<name>A0A0U1NLU0_9RHOB</name>
<evidence type="ECO:0000256" key="1">
    <source>
        <dbReference type="ARBA" id="ARBA00005417"/>
    </source>
</evidence>
<evidence type="ECO:0000256" key="4">
    <source>
        <dbReference type="ARBA" id="ARBA00022840"/>
    </source>
</evidence>
<dbReference type="InterPro" id="IPR050166">
    <property type="entry name" value="ABC_transporter_ATP-bind"/>
</dbReference>
<dbReference type="EC" id="3.6.3.36" evidence="6"/>
<comment type="similarity">
    <text evidence="1">Belongs to the ABC transporter superfamily.</text>
</comment>
<dbReference type="Proteomes" id="UP000048949">
    <property type="component" value="Unassembled WGS sequence"/>
</dbReference>